<dbReference type="PANTHER" id="PTHR10151">
    <property type="entry name" value="ECTONUCLEOTIDE PYROPHOSPHATASE/PHOSPHODIESTERASE"/>
    <property type="match status" value="1"/>
</dbReference>
<name>A0A1B2DUV4_9BACL</name>
<reference evidence="1" key="1">
    <citation type="submission" date="2016-08" db="EMBL/GenBank/DDBJ databases">
        <title>Complete Genome Seqeunce of Paenibacillus sp. nov. IHBB 9852 from high altitute lake of Indian trans-Himalayas.</title>
        <authorList>
            <person name="Kiran S."/>
            <person name="Swarnkar M.K."/>
            <person name="Rana A."/>
            <person name="Tewari R."/>
            <person name="Gulati A."/>
        </authorList>
    </citation>
    <scope>NUCLEOTIDE SEQUENCE [LARGE SCALE GENOMIC DNA]</scope>
    <source>
        <strain evidence="1">IHBB 9852</strain>
    </source>
</reference>
<dbReference type="InterPro" id="IPR017850">
    <property type="entry name" value="Alkaline_phosphatase_core_sf"/>
</dbReference>
<dbReference type="RefSeq" id="WP_099476571.1">
    <property type="nucleotide sequence ID" value="NZ_CP016809.1"/>
</dbReference>
<proteinExistence type="predicted"/>
<dbReference type="KEGG" id="pib:BBD41_02260"/>
<gene>
    <name evidence="1" type="ORF">BBD41_02260</name>
</gene>
<dbReference type="AlphaFoldDB" id="A0A1B2DUV4"/>
<accession>A0A1B2DUV4</accession>
<dbReference type="SUPFAM" id="SSF53649">
    <property type="entry name" value="Alkaline phosphatase-like"/>
    <property type="match status" value="1"/>
</dbReference>
<dbReference type="EMBL" id="CP016809">
    <property type="protein sequence ID" value="ANY71494.1"/>
    <property type="molecule type" value="Genomic_DNA"/>
</dbReference>
<dbReference type="GO" id="GO:0016787">
    <property type="term" value="F:hydrolase activity"/>
    <property type="evidence" value="ECO:0007669"/>
    <property type="project" value="UniProtKB-ARBA"/>
</dbReference>
<dbReference type="Gene3D" id="3.40.720.10">
    <property type="entry name" value="Alkaline Phosphatase, subunit A"/>
    <property type="match status" value="1"/>
</dbReference>
<organism evidence="1">
    <name type="scientific">Paenibacillus ihbetae</name>
    <dbReference type="NCBI Taxonomy" id="1870820"/>
    <lineage>
        <taxon>Bacteria</taxon>
        <taxon>Bacillati</taxon>
        <taxon>Bacillota</taxon>
        <taxon>Bacilli</taxon>
        <taxon>Bacillales</taxon>
        <taxon>Paenibacillaceae</taxon>
        <taxon>Paenibacillus</taxon>
    </lineage>
</organism>
<dbReference type="Pfam" id="PF01663">
    <property type="entry name" value="Phosphodiest"/>
    <property type="match status" value="1"/>
</dbReference>
<dbReference type="PROSITE" id="PS51257">
    <property type="entry name" value="PROKAR_LIPOPROTEIN"/>
    <property type="match status" value="1"/>
</dbReference>
<evidence type="ECO:0000313" key="1">
    <source>
        <dbReference type="EMBL" id="ANY71494.1"/>
    </source>
</evidence>
<dbReference type="PANTHER" id="PTHR10151:SF120">
    <property type="entry name" value="BIS(5'-ADENOSYL)-TRIPHOSPHATASE"/>
    <property type="match status" value="1"/>
</dbReference>
<dbReference type="InterPro" id="IPR002591">
    <property type="entry name" value="Phosphodiest/P_Trfase"/>
</dbReference>
<protein>
    <submittedName>
        <fullName evidence="1">Phosphodiesterase</fullName>
    </submittedName>
</protein>
<sequence>MRTMGMKWLAVVLILATVVGCGNKETKEHDLLHVKSKQGTDKKKVIFLMVDTLMAQSIDEGIRQKQLPTFQYLIGKGHYHKDMVSSFPTMSVTIDSSMLTGAYPHEHRVPGLLWYSAEEKRLINYGTGPMEILRQGVNHVLEDALINLNGRHLNPKIHTIYEDAARLGLTSGSINGLVYRGKAEHTLSIPAWIEVPTTLHRNIKVKGPDLLTLGALSNPLNGKKNMPDSIANRLGMDNKFAMEALEYLIREKKLPDFLYVYLPDLDQKIHKNGPSDMEGIKKLDDQLQSMLQAFGSPEKALEEAIIVIAGDSGMTQLLPADQHSEIDLPAILNGYRILRPGERPTDETDVILAVNETMAYIYNPNGKHSLQEIAGRLLKDNRIDMAAWKDEGWIHVLRGSAGKQLKYHADGSFTDSYGQKWTIEGDKDALDLKAGRGKPDEGQPISYGEYPDVLQRLASALHSHTGSYMVVTSKPGYELKDRSSPTHEGGGGHGSIGKKESLVPLIICGTDREPRYLRMIDLKAFLLDLLAEPSQDGKPRTMDRKTAR</sequence>